<name>A0A0A8K628_9HYPH</name>
<dbReference type="EMBL" id="AP014648">
    <property type="protein sequence ID" value="BAQ18368.1"/>
    <property type="molecule type" value="Genomic_DNA"/>
</dbReference>
<accession>A0A0A8K628</accession>
<evidence type="ECO:0000313" key="1">
    <source>
        <dbReference type="EMBL" id="BAQ18368.1"/>
    </source>
</evidence>
<evidence type="ECO:0000313" key="2">
    <source>
        <dbReference type="Proteomes" id="UP000031643"/>
    </source>
</evidence>
<dbReference type="KEGG" id="mcg:GL4_2936"/>
<keyword evidence="2" id="KW-1185">Reference proteome</keyword>
<organism evidence="1 2">
    <name type="scientific">Methyloceanibacter caenitepidi</name>
    <dbReference type="NCBI Taxonomy" id="1384459"/>
    <lineage>
        <taxon>Bacteria</taxon>
        <taxon>Pseudomonadati</taxon>
        <taxon>Pseudomonadota</taxon>
        <taxon>Alphaproteobacteria</taxon>
        <taxon>Hyphomicrobiales</taxon>
        <taxon>Hyphomicrobiaceae</taxon>
        <taxon>Methyloceanibacter</taxon>
    </lineage>
</organism>
<sequence length="53" mass="5317">MSAICPAGPPNDVTPIFVHTGRASLNDGEGARFAGALGMSPGLLFIHSSFGSS</sequence>
<proteinExistence type="predicted"/>
<gene>
    <name evidence="1" type="ORF">GL4_2936</name>
</gene>
<protein>
    <submittedName>
        <fullName evidence="1">Uncharacterized protein</fullName>
    </submittedName>
</protein>
<dbReference type="Proteomes" id="UP000031643">
    <property type="component" value="Chromosome"/>
</dbReference>
<dbReference type="AlphaFoldDB" id="A0A0A8K628"/>
<reference evidence="1 2" key="1">
    <citation type="submission" date="2014-09" db="EMBL/GenBank/DDBJ databases">
        <title>Genome sequencing of Methyloceanibacter caenitepidi Gela4.</title>
        <authorList>
            <person name="Takeuchi M."/>
            <person name="Susumu S."/>
            <person name="Kamagata Y."/>
            <person name="Oshima K."/>
            <person name="Hattori M."/>
            <person name="Iwasaki W."/>
        </authorList>
    </citation>
    <scope>NUCLEOTIDE SEQUENCE [LARGE SCALE GENOMIC DNA]</scope>
    <source>
        <strain evidence="1 2">Gela4</strain>
    </source>
</reference>
<dbReference type="HOGENOM" id="CLU_3063304_0_0_5"/>